<sequence length="136" mass="15134">MSEQTPRELFARFQRNALAGEPGLDEEMLAEDVVIEMPFAPDGHARRMEGRAAIAARLREGREALPVVFEEFRDVVIHETADPEVIVAEYVMVASMPAGGRRASANFAVVLRARDGRVVHWREYQDRAAISESLAG</sequence>
<reference evidence="3" key="1">
    <citation type="journal article" date="2019" name="Int. J. Syst. Evol. Microbiol.">
        <title>The Global Catalogue of Microorganisms (GCM) 10K type strain sequencing project: providing services to taxonomists for standard genome sequencing and annotation.</title>
        <authorList>
            <consortium name="The Broad Institute Genomics Platform"/>
            <consortium name="The Broad Institute Genome Sequencing Center for Infectious Disease"/>
            <person name="Wu L."/>
            <person name="Ma J."/>
        </authorList>
    </citation>
    <scope>NUCLEOTIDE SEQUENCE [LARGE SCALE GENOMIC DNA]</scope>
    <source>
        <strain evidence="3">JCM 13850</strain>
    </source>
</reference>
<dbReference type="EMBL" id="BAAAMR010000084">
    <property type="protein sequence ID" value="GAA2159188.1"/>
    <property type="molecule type" value="Genomic_DNA"/>
</dbReference>
<dbReference type="Pfam" id="PF12680">
    <property type="entry name" value="SnoaL_2"/>
    <property type="match status" value="1"/>
</dbReference>
<gene>
    <name evidence="2" type="ORF">GCM10009727_70770</name>
</gene>
<organism evidence="2 3">
    <name type="scientific">Actinomadura napierensis</name>
    <dbReference type="NCBI Taxonomy" id="267854"/>
    <lineage>
        <taxon>Bacteria</taxon>
        <taxon>Bacillati</taxon>
        <taxon>Actinomycetota</taxon>
        <taxon>Actinomycetes</taxon>
        <taxon>Streptosporangiales</taxon>
        <taxon>Thermomonosporaceae</taxon>
        <taxon>Actinomadura</taxon>
    </lineage>
</organism>
<dbReference type="SUPFAM" id="SSF54427">
    <property type="entry name" value="NTF2-like"/>
    <property type="match status" value="1"/>
</dbReference>
<name>A0ABP5M1D7_9ACTN</name>
<keyword evidence="3" id="KW-1185">Reference proteome</keyword>
<comment type="caution">
    <text evidence="2">The sequence shown here is derived from an EMBL/GenBank/DDBJ whole genome shotgun (WGS) entry which is preliminary data.</text>
</comment>
<dbReference type="Proteomes" id="UP001501020">
    <property type="component" value="Unassembled WGS sequence"/>
</dbReference>
<evidence type="ECO:0000313" key="3">
    <source>
        <dbReference type="Proteomes" id="UP001501020"/>
    </source>
</evidence>
<evidence type="ECO:0000313" key="2">
    <source>
        <dbReference type="EMBL" id="GAA2159188.1"/>
    </source>
</evidence>
<dbReference type="RefSeq" id="WP_344277606.1">
    <property type="nucleotide sequence ID" value="NZ_BAAAMR010000084.1"/>
</dbReference>
<protein>
    <recommendedName>
        <fullName evidence="1">SnoaL-like domain-containing protein</fullName>
    </recommendedName>
</protein>
<evidence type="ECO:0000259" key="1">
    <source>
        <dbReference type="Pfam" id="PF12680"/>
    </source>
</evidence>
<feature type="domain" description="SnoaL-like" evidence="1">
    <location>
        <begin position="26"/>
        <end position="121"/>
    </location>
</feature>
<dbReference type="Gene3D" id="3.10.450.50">
    <property type="match status" value="1"/>
</dbReference>
<dbReference type="InterPro" id="IPR032710">
    <property type="entry name" value="NTF2-like_dom_sf"/>
</dbReference>
<accession>A0ABP5M1D7</accession>
<dbReference type="InterPro" id="IPR037401">
    <property type="entry name" value="SnoaL-like"/>
</dbReference>
<proteinExistence type="predicted"/>